<proteinExistence type="predicted"/>
<organism evidence="2 3">
    <name type="scientific">Corynebacterium sphenisci DSM 44792</name>
    <dbReference type="NCBI Taxonomy" id="1437874"/>
    <lineage>
        <taxon>Bacteria</taxon>
        <taxon>Bacillati</taxon>
        <taxon>Actinomycetota</taxon>
        <taxon>Actinomycetes</taxon>
        <taxon>Mycobacteriales</taxon>
        <taxon>Corynebacteriaceae</taxon>
        <taxon>Corynebacterium</taxon>
    </lineage>
</organism>
<protein>
    <submittedName>
        <fullName evidence="2">Uncharacterized protein</fullName>
    </submittedName>
</protein>
<dbReference type="RefSeq" id="WP_075691245.1">
    <property type="nucleotide sequence ID" value="NZ_CP009248.1"/>
</dbReference>
<feature type="compositionally biased region" description="Low complexity" evidence="1">
    <location>
        <begin position="1"/>
        <end position="50"/>
    </location>
</feature>
<feature type="compositionally biased region" description="Low complexity" evidence="1">
    <location>
        <begin position="85"/>
        <end position="94"/>
    </location>
</feature>
<dbReference type="EMBL" id="CP009248">
    <property type="protein sequence ID" value="APT90040.1"/>
    <property type="molecule type" value="Genomic_DNA"/>
</dbReference>
<feature type="region of interest" description="Disordered" evidence="1">
    <location>
        <begin position="1"/>
        <end position="94"/>
    </location>
</feature>
<dbReference type="Proteomes" id="UP000185469">
    <property type="component" value="Chromosome"/>
</dbReference>
<dbReference type="KEGG" id="csph:CSPHI_01910"/>
<sequence>MSCVAPEAPGPETVTETTTATETDTTTETTTVTDTPDPTTRSSSSSGSGTNSAIPTGFTGPPGSQPTPMPDKRISHCAGSAGEPGTTYFTDDTTGWTTYCAERS</sequence>
<dbReference type="AlphaFoldDB" id="A0A1L7CW53"/>
<accession>A0A1L7CW53</accession>
<reference evidence="2 3" key="1">
    <citation type="submission" date="2014-08" db="EMBL/GenBank/DDBJ databases">
        <title>Complete genome sequence of Corynebacterium sphenisci CECT 5990(T) (=DSM 44792(T)), isolated from healthy wild penguins.</title>
        <authorList>
            <person name="Ruckert C."/>
            <person name="Albersmeier A."/>
            <person name="Winkler A."/>
            <person name="Kalinowski J."/>
        </authorList>
    </citation>
    <scope>NUCLEOTIDE SEQUENCE [LARGE SCALE GENOMIC DNA]</scope>
    <source>
        <strain evidence="2 3">DSM 44792</strain>
    </source>
</reference>
<evidence type="ECO:0000313" key="3">
    <source>
        <dbReference type="Proteomes" id="UP000185469"/>
    </source>
</evidence>
<name>A0A1L7CW53_9CORY</name>
<evidence type="ECO:0000313" key="2">
    <source>
        <dbReference type="EMBL" id="APT90040.1"/>
    </source>
</evidence>
<gene>
    <name evidence="2" type="ORF">CSPHI_01910</name>
</gene>
<evidence type="ECO:0000256" key="1">
    <source>
        <dbReference type="SAM" id="MobiDB-lite"/>
    </source>
</evidence>
<keyword evidence="3" id="KW-1185">Reference proteome</keyword>